<feature type="transmembrane region" description="Helical" evidence="5">
    <location>
        <begin position="171"/>
        <end position="191"/>
    </location>
</feature>
<reference evidence="6" key="1">
    <citation type="submission" date="2021-02" db="EMBL/GenBank/DDBJ databases">
        <authorList>
            <person name="Nowell W R."/>
        </authorList>
    </citation>
    <scope>NUCLEOTIDE SEQUENCE</scope>
</reference>
<keyword evidence="4 5" id="KW-0472">Membrane</keyword>
<evidence type="ECO:0000313" key="7">
    <source>
        <dbReference type="Proteomes" id="UP000663828"/>
    </source>
</evidence>
<evidence type="ECO:0000256" key="2">
    <source>
        <dbReference type="ARBA" id="ARBA00022692"/>
    </source>
</evidence>
<dbReference type="Proteomes" id="UP000663828">
    <property type="component" value="Unassembled WGS sequence"/>
</dbReference>
<dbReference type="GO" id="GO:0045055">
    <property type="term" value="P:regulated exocytosis"/>
    <property type="evidence" value="ECO:0007669"/>
    <property type="project" value="TreeGrafter"/>
</dbReference>
<feature type="transmembrane region" description="Helical" evidence="5">
    <location>
        <begin position="63"/>
        <end position="85"/>
    </location>
</feature>
<evidence type="ECO:0000256" key="5">
    <source>
        <dbReference type="SAM" id="Phobius"/>
    </source>
</evidence>
<dbReference type="GO" id="GO:0005765">
    <property type="term" value="C:lysosomal membrane"/>
    <property type="evidence" value="ECO:0007669"/>
    <property type="project" value="TreeGrafter"/>
</dbReference>
<organism evidence="6 7">
    <name type="scientific">Adineta ricciae</name>
    <name type="common">Rotifer</name>
    <dbReference type="NCBI Taxonomy" id="249248"/>
    <lineage>
        <taxon>Eukaryota</taxon>
        <taxon>Metazoa</taxon>
        <taxon>Spiralia</taxon>
        <taxon>Gnathifera</taxon>
        <taxon>Rotifera</taxon>
        <taxon>Eurotatoria</taxon>
        <taxon>Bdelloidea</taxon>
        <taxon>Adinetida</taxon>
        <taxon>Adinetidae</taxon>
        <taxon>Adineta</taxon>
    </lineage>
</organism>
<evidence type="ECO:0000313" key="6">
    <source>
        <dbReference type="EMBL" id="CAF1365247.1"/>
    </source>
</evidence>
<evidence type="ECO:0000256" key="3">
    <source>
        <dbReference type="ARBA" id="ARBA00022989"/>
    </source>
</evidence>
<protein>
    <recommendedName>
        <fullName evidence="8">MAPEG family protein</fullName>
    </recommendedName>
</protein>
<keyword evidence="2 5" id="KW-0812">Transmembrane</keyword>
<keyword evidence="3 5" id="KW-1133">Transmembrane helix</keyword>
<comment type="caution">
    <text evidence="6">The sequence shown here is derived from an EMBL/GenBank/DDBJ whole genome shotgun (WGS) entry which is preliminary data.</text>
</comment>
<proteinExistence type="predicted"/>
<dbReference type="SUPFAM" id="SSF161084">
    <property type="entry name" value="MAPEG domain-like"/>
    <property type="match status" value="1"/>
</dbReference>
<keyword evidence="7" id="KW-1185">Reference proteome</keyword>
<accession>A0A815I956</accession>
<dbReference type="PANTHER" id="PTHR31004:SF1">
    <property type="entry name" value="TRANSMEMBRANE PROTEIN 79"/>
    <property type="match status" value="1"/>
</dbReference>
<evidence type="ECO:0000256" key="4">
    <source>
        <dbReference type="ARBA" id="ARBA00023136"/>
    </source>
</evidence>
<dbReference type="AlphaFoldDB" id="A0A815I956"/>
<dbReference type="EMBL" id="CAJNOR010002992">
    <property type="protein sequence ID" value="CAF1365247.1"/>
    <property type="molecule type" value="Genomic_DNA"/>
</dbReference>
<name>A0A815I956_ADIRI</name>
<comment type="subcellular location">
    <subcellularLocation>
        <location evidence="1">Membrane</location>
    </subcellularLocation>
</comment>
<dbReference type="Gene3D" id="1.20.120.550">
    <property type="entry name" value="Membrane associated eicosanoid/glutathione metabolism-like domain"/>
    <property type="match status" value="1"/>
</dbReference>
<dbReference type="InterPro" id="IPR001129">
    <property type="entry name" value="Membr-assoc_MAPEG"/>
</dbReference>
<dbReference type="GO" id="GO:0032588">
    <property type="term" value="C:trans-Golgi network membrane"/>
    <property type="evidence" value="ECO:0007669"/>
    <property type="project" value="TreeGrafter"/>
</dbReference>
<dbReference type="InterPro" id="IPR023352">
    <property type="entry name" value="MAPEG-like_dom_sf"/>
</dbReference>
<gene>
    <name evidence="6" type="ORF">XAT740_LOCUS32237</name>
</gene>
<dbReference type="PANTHER" id="PTHR31004">
    <property type="entry name" value="TRANSMEMBRANE PROTEIN 79"/>
    <property type="match status" value="1"/>
</dbReference>
<evidence type="ECO:0000256" key="1">
    <source>
        <dbReference type="ARBA" id="ARBA00004370"/>
    </source>
</evidence>
<evidence type="ECO:0008006" key="8">
    <source>
        <dbReference type="Google" id="ProtNLM"/>
    </source>
</evidence>
<dbReference type="Pfam" id="PF01124">
    <property type="entry name" value="MAPEG"/>
    <property type="match status" value="1"/>
</dbReference>
<sequence length="199" mass="23392">MNVDTDEQRMQGEVNELKKQVTPEIVVSVIFTSVLILLSLYDYLPWKIADNQHKNQLSFKRRYIFTLQLVFLDILPLLICILIVFNRRRQTYAINPMDPRGEESVRALKGILQNTLEQFIVKVTLSFLLSIVLYSNELMLLPTFTFLFLLGRLTFALGYPVHRSFGMTMNFLSVILVTCLITYRLLLRPVLFSRYIYWK</sequence>
<feature type="transmembrane region" description="Helical" evidence="5">
    <location>
        <begin position="21"/>
        <end position="43"/>
    </location>
</feature>